<dbReference type="SMART" id="SM00409">
    <property type="entry name" value="IG"/>
    <property type="match status" value="1"/>
</dbReference>
<dbReference type="PROSITE" id="PS50835">
    <property type="entry name" value="IG_LIKE"/>
    <property type="match status" value="1"/>
</dbReference>
<keyword evidence="2 8" id="KW-0732">Signal</keyword>
<keyword evidence="4" id="KW-1015">Disulfide bond</keyword>
<protein>
    <recommendedName>
        <fullName evidence="9">Ig-like domain-containing protein</fullName>
    </recommendedName>
</protein>
<dbReference type="AlphaFoldDB" id="A0AAN8A0G9"/>
<dbReference type="GO" id="GO:1903037">
    <property type="term" value="P:regulation of leukocyte cell-cell adhesion"/>
    <property type="evidence" value="ECO:0007669"/>
    <property type="project" value="UniProtKB-ARBA"/>
</dbReference>
<evidence type="ECO:0000256" key="3">
    <source>
        <dbReference type="ARBA" id="ARBA00023136"/>
    </source>
</evidence>
<reference evidence="10 11" key="2">
    <citation type="journal article" date="2023" name="Mol. Biol. Evol.">
        <title>Genomics of Secondarily Temperate Adaptation in the Only Non-Antarctic Icefish.</title>
        <authorList>
            <person name="Rivera-Colon A.G."/>
            <person name="Rayamajhi N."/>
            <person name="Minhas B.F."/>
            <person name="Madrigal G."/>
            <person name="Bilyk K.T."/>
            <person name="Yoon V."/>
            <person name="Hune M."/>
            <person name="Gregory S."/>
            <person name="Cheng C.H.C."/>
            <person name="Catchen J.M."/>
        </authorList>
    </citation>
    <scope>NUCLEOTIDE SEQUENCE [LARGE SCALE GENOMIC DNA]</scope>
    <source>
        <strain evidence="10">JMC-PN-2008</strain>
    </source>
</reference>
<organism evidence="10 11">
    <name type="scientific">Eleginops maclovinus</name>
    <name type="common">Patagonian blennie</name>
    <name type="synonym">Eleginus maclovinus</name>
    <dbReference type="NCBI Taxonomy" id="56733"/>
    <lineage>
        <taxon>Eukaryota</taxon>
        <taxon>Metazoa</taxon>
        <taxon>Chordata</taxon>
        <taxon>Craniata</taxon>
        <taxon>Vertebrata</taxon>
        <taxon>Euteleostomi</taxon>
        <taxon>Actinopterygii</taxon>
        <taxon>Neopterygii</taxon>
        <taxon>Teleostei</taxon>
        <taxon>Neoteleostei</taxon>
        <taxon>Acanthomorphata</taxon>
        <taxon>Eupercaria</taxon>
        <taxon>Perciformes</taxon>
        <taxon>Notothenioidei</taxon>
        <taxon>Eleginopidae</taxon>
        <taxon>Eleginops</taxon>
    </lineage>
</organism>
<name>A0AAN8A0G9_ELEMC</name>
<dbReference type="Gene3D" id="2.60.40.10">
    <property type="entry name" value="Immunoglobulins"/>
    <property type="match status" value="1"/>
</dbReference>
<dbReference type="InterPro" id="IPR003599">
    <property type="entry name" value="Ig_sub"/>
</dbReference>
<keyword evidence="11" id="KW-1185">Reference proteome</keyword>
<accession>A0AAN8A0G9</accession>
<dbReference type="Pfam" id="PF07686">
    <property type="entry name" value="V-set"/>
    <property type="match status" value="1"/>
</dbReference>
<feature type="transmembrane region" description="Helical" evidence="7">
    <location>
        <begin position="179"/>
        <end position="201"/>
    </location>
</feature>
<comment type="caution">
    <text evidence="10">The sequence shown here is derived from an EMBL/GenBank/DDBJ whole genome shotgun (WGS) entry which is preliminary data.</text>
</comment>
<dbReference type="Proteomes" id="UP001346869">
    <property type="component" value="Unassembled WGS sequence"/>
</dbReference>
<dbReference type="SUPFAM" id="SSF48726">
    <property type="entry name" value="Immunoglobulin"/>
    <property type="match status" value="1"/>
</dbReference>
<gene>
    <name evidence="10" type="ORF">PBY51_005798</name>
</gene>
<dbReference type="PANTHER" id="PTHR24100">
    <property type="entry name" value="BUTYROPHILIN"/>
    <property type="match status" value="1"/>
</dbReference>
<keyword evidence="3 7" id="KW-0472">Membrane</keyword>
<feature type="chain" id="PRO_5043007407" description="Ig-like domain-containing protein" evidence="8">
    <location>
        <begin position="29"/>
        <end position="224"/>
    </location>
</feature>
<feature type="domain" description="Ig-like" evidence="9">
    <location>
        <begin position="30"/>
        <end position="128"/>
    </location>
</feature>
<reference evidence="10 11" key="1">
    <citation type="journal article" date="2023" name="Genes (Basel)">
        <title>Chromosome-Level Genome Assembly and Circadian Gene Repertoire of the Patagonia Blennie Eleginops maclovinus-The Closest Ancestral Proxy of Antarctic Cryonotothenioids.</title>
        <authorList>
            <person name="Cheng C.C."/>
            <person name="Rivera-Colon A.G."/>
            <person name="Minhas B.F."/>
            <person name="Wilson L."/>
            <person name="Rayamajhi N."/>
            <person name="Vargas-Chacoff L."/>
            <person name="Catchen J.M."/>
        </authorList>
    </citation>
    <scope>NUCLEOTIDE SEQUENCE [LARGE SCALE GENOMIC DNA]</scope>
    <source>
        <strain evidence="10">JMC-PN-2008</strain>
    </source>
</reference>
<dbReference type="GO" id="GO:0050852">
    <property type="term" value="P:T cell receptor signaling pathway"/>
    <property type="evidence" value="ECO:0007669"/>
    <property type="project" value="TreeGrafter"/>
</dbReference>
<keyword evidence="7" id="KW-0812">Transmembrane</keyword>
<evidence type="ECO:0000256" key="1">
    <source>
        <dbReference type="ARBA" id="ARBA00004370"/>
    </source>
</evidence>
<dbReference type="InterPro" id="IPR007110">
    <property type="entry name" value="Ig-like_dom"/>
</dbReference>
<evidence type="ECO:0000256" key="4">
    <source>
        <dbReference type="ARBA" id="ARBA00023157"/>
    </source>
</evidence>
<dbReference type="GO" id="GO:0009897">
    <property type="term" value="C:external side of plasma membrane"/>
    <property type="evidence" value="ECO:0007669"/>
    <property type="project" value="TreeGrafter"/>
</dbReference>
<evidence type="ECO:0000313" key="11">
    <source>
        <dbReference type="Proteomes" id="UP001346869"/>
    </source>
</evidence>
<dbReference type="GO" id="GO:0001817">
    <property type="term" value="P:regulation of cytokine production"/>
    <property type="evidence" value="ECO:0007669"/>
    <property type="project" value="TreeGrafter"/>
</dbReference>
<dbReference type="InterPro" id="IPR050504">
    <property type="entry name" value="IgSF_BTN/MOG"/>
</dbReference>
<evidence type="ECO:0000256" key="6">
    <source>
        <dbReference type="ARBA" id="ARBA00023319"/>
    </source>
</evidence>
<proteinExistence type="predicted"/>
<dbReference type="InterPro" id="IPR013106">
    <property type="entry name" value="Ig_V-set"/>
</dbReference>
<keyword evidence="7" id="KW-1133">Transmembrane helix</keyword>
<dbReference type="GO" id="GO:0005102">
    <property type="term" value="F:signaling receptor binding"/>
    <property type="evidence" value="ECO:0007669"/>
    <property type="project" value="TreeGrafter"/>
</dbReference>
<keyword evidence="6" id="KW-0393">Immunoglobulin domain</keyword>
<dbReference type="InterPro" id="IPR036179">
    <property type="entry name" value="Ig-like_dom_sf"/>
</dbReference>
<evidence type="ECO:0000256" key="5">
    <source>
        <dbReference type="ARBA" id="ARBA00023180"/>
    </source>
</evidence>
<comment type="subcellular location">
    <subcellularLocation>
        <location evidence="1">Membrane</location>
    </subcellularLocation>
</comment>
<dbReference type="FunFam" id="2.60.40.10:FF:000142">
    <property type="entry name" value="V-set domain-containing T-cell activation inhibitor 1"/>
    <property type="match status" value="1"/>
</dbReference>
<sequence>MVPFVSGSTLLLSLAVAFLVMPTKQIEGRPQLIGSSQPIRAPLGGDVILPCNVQPQLSLEYFKVWWWRPDVPQDPESELRYVHLYPDEDRKMPSNVGRTEMFPEALRLGNASLRIRNLKPSDDGRYRCFIPELGIYTTMKLEVFVPASVDTLTTMQFPGNLQTADPKNEADVNGSQFNGLWICVSVLVPCILILFAFGYFLKHKDLNLMKYSVALSKPAPGGVA</sequence>
<evidence type="ECO:0000256" key="7">
    <source>
        <dbReference type="SAM" id="Phobius"/>
    </source>
</evidence>
<evidence type="ECO:0000256" key="2">
    <source>
        <dbReference type="ARBA" id="ARBA00022729"/>
    </source>
</evidence>
<evidence type="ECO:0000259" key="9">
    <source>
        <dbReference type="PROSITE" id="PS50835"/>
    </source>
</evidence>
<dbReference type="GO" id="GO:0050863">
    <property type="term" value="P:regulation of T cell activation"/>
    <property type="evidence" value="ECO:0007669"/>
    <property type="project" value="UniProtKB-ARBA"/>
</dbReference>
<evidence type="ECO:0000256" key="8">
    <source>
        <dbReference type="SAM" id="SignalP"/>
    </source>
</evidence>
<dbReference type="InterPro" id="IPR013783">
    <property type="entry name" value="Ig-like_fold"/>
</dbReference>
<keyword evidence="5" id="KW-0325">Glycoprotein</keyword>
<feature type="signal peptide" evidence="8">
    <location>
        <begin position="1"/>
        <end position="28"/>
    </location>
</feature>
<evidence type="ECO:0000313" key="10">
    <source>
        <dbReference type="EMBL" id="KAK5848158.1"/>
    </source>
</evidence>
<dbReference type="EMBL" id="JAUZQC010000025">
    <property type="protein sequence ID" value="KAK5848158.1"/>
    <property type="molecule type" value="Genomic_DNA"/>
</dbReference>